<dbReference type="AlphaFoldDB" id="F2UJD1"/>
<evidence type="ECO:0000259" key="13">
    <source>
        <dbReference type="PROSITE" id="PS50011"/>
    </source>
</evidence>
<dbReference type="GeneID" id="16071132"/>
<dbReference type="GO" id="GO:0005634">
    <property type="term" value="C:nucleus"/>
    <property type="evidence" value="ECO:0007669"/>
    <property type="project" value="TreeGrafter"/>
</dbReference>
<evidence type="ECO:0000313" key="15">
    <source>
        <dbReference type="Proteomes" id="UP000007799"/>
    </source>
</evidence>
<feature type="region of interest" description="Disordered" evidence="12">
    <location>
        <begin position="1"/>
        <end position="36"/>
    </location>
</feature>
<sequence length="466" mass="51847">MEGGGARFRGGRSHRGDDGDASGSSRNSVGEGVRGRLASARDSLKEAEYTIKVPRGFAGRCREIDDFERLGRLGEGTYGIVYKAKDIETGAIVAVKRIKMKDEREGMPQTSLREVTTLKAMEHENVVQLLDIAVGGAHDQVYLIFEYCEHDLAWLVDNLPAPFPETVAKSLTVQLLKGLRALHSMFIVHRDIKLSNLLLNSRGYLKIADFGLARRSGDPPRPKTTNVVTLWYRAPELLFGDKAYTSKVDCWSAGCVMGELLAHKPILPGKSEVSQLDLIIQLLGTPNEAIWPGFSSLPLASRFQLTAQPYSNLKDEFRFISDRGIDLLQRLLTYDPHQRWSCDRALGHAYFREFPYPCTPDMMPTFAVDGRGDEEATEEREEAWEDRGTGKRPQQPRQHSRGGGGGDGGRDRDRGRDRGRGDRDRDGDDGGGGGGGRGDDGRSRRRRRSSPSHAQRSTRSKGDHRR</sequence>
<dbReference type="FunCoup" id="F2UJD1">
    <property type="interactions" value="469"/>
</dbReference>
<evidence type="ECO:0000256" key="3">
    <source>
        <dbReference type="ARBA" id="ARBA00022527"/>
    </source>
</evidence>
<dbReference type="eggNOG" id="KOG0663">
    <property type="taxonomic scope" value="Eukaryota"/>
</dbReference>
<feature type="binding site" evidence="10">
    <location>
        <position position="96"/>
    </location>
    <ligand>
        <name>ATP</name>
        <dbReference type="ChEBI" id="CHEBI:30616"/>
    </ligand>
</feature>
<dbReference type="EMBL" id="GL832977">
    <property type="protein sequence ID" value="EGD77230.1"/>
    <property type="molecule type" value="Genomic_DNA"/>
</dbReference>
<dbReference type="InParanoid" id="F2UJD1"/>
<evidence type="ECO:0000256" key="7">
    <source>
        <dbReference type="ARBA" id="ARBA00022840"/>
    </source>
</evidence>
<dbReference type="STRING" id="946362.F2UJD1"/>
<evidence type="ECO:0000256" key="9">
    <source>
        <dbReference type="ARBA" id="ARBA00048367"/>
    </source>
</evidence>
<dbReference type="PROSITE" id="PS00107">
    <property type="entry name" value="PROTEIN_KINASE_ATP"/>
    <property type="match status" value="1"/>
</dbReference>
<dbReference type="InterPro" id="IPR011009">
    <property type="entry name" value="Kinase-like_dom_sf"/>
</dbReference>
<accession>F2UJD1</accession>
<dbReference type="InterPro" id="IPR000719">
    <property type="entry name" value="Prot_kinase_dom"/>
</dbReference>
<dbReference type="PROSITE" id="PS00108">
    <property type="entry name" value="PROTEIN_KINASE_ST"/>
    <property type="match status" value="1"/>
</dbReference>
<dbReference type="KEGG" id="sre:PTSG_08323"/>
<dbReference type="SUPFAM" id="SSF56112">
    <property type="entry name" value="Protein kinase-like (PK-like)"/>
    <property type="match status" value="1"/>
</dbReference>
<reference evidence="14" key="1">
    <citation type="submission" date="2009-08" db="EMBL/GenBank/DDBJ databases">
        <title>Annotation of Salpingoeca rosetta.</title>
        <authorList>
            <consortium name="The Broad Institute Genome Sequencing Platform"/>
            <person name="Russ C."/>
            <person name="Cuomo C."/>
            <person name="Burger G."/>
            <person name="Gray M.W."/>
            <person name="Holland P.W.H."/>
            <person name="King N."/>
            <person name="Lang F.B.F."/>
            <person name="Roger A.J."/>
            <person name="Ruiz-Trillo I."/>
            <person name="Young S.K."/>
            <person name="Zeng Q."/>
            <person name="Gargeya S."/>
            <person name="Alvarado L."/>
            <person name="Berlin A."/>
            <person name="Chapman S.B."/>
            <person name="Chen Z."/>
            <person name="Freedman E."/>
            <person name="Gellesch M."/>
            <person name="Goldberg J."/>
            <person name="Griggs A."/>
            <person name="Gujja S."/>
            <person name="Heilman E."/>
            <person name="Heiman D."/>
            <person name="Howarth C."/>
            <person name="Mehta T."/>
            <person name="Neiman D."/>
            <person name="Pearson M."/>
            <person name="Roberts A."/>
            <person name="Saif S."/>
            <person name="Shea T."/>
            <person name="Shenoy N."/>
            <person name="Sisk P."/>
            <person name="Stolte C."/>
            <person name="Sykes S."/>
            <person name="White J."/>
            <person name="Yandava C."/>
            <person name="Haas B."/>
            <person name="Nusbaum C."/>
            <person name="Birren B."/>
        </authorList>
    </citation>
    <scope>NUCLEOTIDE SEQUENCE [LARGE SCALE GENOMIC DNA]</scope>
    <source>
        <strain evidence="14">ATCC 50818</strain>
    </source>
</reference>
<protein>
    <recommendedName>
        <fullName evidence="2">cyclin-dependent kinase</fullName>
        <ecNumber evidence="2">2.7.11.22</ecNumber>
    </recommendedName>
</protein>
<dbReference type="FunFam" id="3.30.200.20:FF:000375">
    <property type="entry name" value="Cell division related protein kinase 2"/>
    <property type="match status" value="1"/>
</dbReference>
<dbReference type="EC" id="2.7.11.22" evidence="2"/>
<evidence type="ECO:0000256" key="8">
    <source>
        <dbReference type="ARBA" id="ARBA00047811"/>
    </source>
</evidence>
<evidence type="ECO:0000256" key="2">
    <source>
        <dbReference type="ARBA" id="ARBA00012425"/>
    </source>
</evidence>
<dbReference type="Gene3D" id="3.30.200.20">
    <property type="entry name" value="Phosphorylase Kinase, domain 1"/>
    <property type="match status" value="1"/>
</dbReference>
<dbReference type="Proteomes" id="UP000007799">
    <property type="component" value="Unassembled WGS sequence"/>
</dbReference>
<evidence type="ECO:0000256" key="10">
    <source>
        <dbReference type="PROSITE-ProRule" id="PRU10141"/>
    </source>
</evidence>
<keyword evidence="7 10" id="KW-0067">ATP-binding</keyword>
<evidence type="ECO:0000256" key="12">
    <source>
        <dbReference type="SAM" id="MobiDB-lite"/>
    </source>
</evidence>
<evidence type="ECO:0000256" key="6">
    <source>
        <dbReference type="ARBA" id="ARBA00022777"/>
    </source>
</evidence>
<dbReference type="InterPro" id="IPR017441">
    <property type="entry name" value="Protein_kinase_ATP_BS"/>
</dbReference>
<dbReference type="InterPro" id="IPR050108">
    <property type="entry name" value="CDK"/>
</dbReference>
<proteinExistence type="inferred from homology"/>
<dbReference type="PANTHER" id="PTHR24056:SF508">
    <property type="entry name" value="CYCLIN-DEPENDENT KINASE 10"/>
    <property type="match status" value="1"/>
</dbReference>
<organism evidence="15">
    <name type="scientific">Salpingoeca rosetta (strain ATCC 50818 / BSB-021)</name>
    <dbReference type="NCBI Taxonomy" id="946362"/>
    <lineage>
        <taxon>Eukaryota</taxon>
        <taxon>Choanoflagellata</taxon>
        <taxon>Craspedida</taxon>
        <taxon>Salpingoecidae</taxon>
        <taxon>Salpingoeca</taxon>
    </lineage>
</organism>
<feature type="compositionally biased region" description="Basic and acidic residues" evidence="12">
    <location>
        <begin position="408"/>
        <end position="428"/>
    </location>
</feature>
<comment type="catalytic activity">
    <reaction evidence="9">
        <text>L-seryl-[protein] + ATP = O-phospho-L-seryl-[protein] + ADP + H(+)</text>
        <dbReference type="Rhea" id="RHEA:17989"/>
        <dbReference type="Rhea" id="RHEA-COMP:9863"/>
        <dbReference type="Rhea" id="RHEA-COMP:11604"/>
        <dbReference type="ChEBI" id="CHEBI:15378"/>
        <dbReference type="ChEBI" id="CHEBI:29999"/>
        <dbReference type="ChEBI" id="CHEBI:30616"/>
        <dbReference type="ChEBI" id="CHEBI:83421"/>
        <dbReference type="ChEBI" id="CHEBI:456216"/>
        <dbReference type="EC" id="2.7.11.22"/>
    </reaction>
</comment>
<keyword evidence="4" id="KW-0808">Transferase</keyword>
<comment type="catalytic activity">
    <reaction evidence="8">
        <text>L-threonyl-[protein] + ATP = O-phospho-L-threonyl-[protein] + ADP + H(+)</text>
        <dbReference type="Rhea" id="RHEA:46608"/>
        <dbReference type="Rhea" id="RHEA-COMP:11060"/>
        <dbReference type="Rhea" id="RHEA-COMP:11605"/>
        <dbReference type="ChEBI" id="CHEBI:15378"/>
        <dbReference type="ChEBI" id="CHEBI:30013"/>
        <dbReference type="ChEBI" id="CHEBI:30616"/>
        <dbReference type="ChEBI" id="CHEBI:61977"/>
        <dbReference type="ChEBI" id="CHEBI:456216"/>
        <dbReference type="EC" id="2.7.11.22"/>
    </reaction>
</comment>
<dbReference type="SMART" id="SM00220">
    <property type="entry name" value="S_TKc"/>
    <property type="match status" value="1"/>
</dbReference>
<dbReference type="GO" id="GO:0007346">
    <property type="term" value="P:regulation of mitotic cell cycle"/>
    <property type="evidence" value="ECO:0007669"/>
    <property type="project" value="TreeGrafter"/>
</dbReference>
<keyword evidence="5 10" id="KW-0547">Nucleotide-binding</keyword>
<evidence type="ECO:0000256" key="5">
    <source>
        <dbReference type="ARBA" id="ARBA00022741"/>
    </source>
</evidence>
<evidence type="ECO:0000256" key="4">
    <source>
        <dbReference type="ARBA" id="ARBA00022679"/>
    </source>
</evidence>
<feature type="domain" description="Protein kinase" evidence="13">
    <location>
        <begin position="67"/>
        <end position="351"/>
    </location>
</feature>
<evidence type="ECO:0000256" key="11">
    <source>
        <dbReference type="RuleBase" id="RU000304"/>
    </source>
</evidence>
<keyword evidence="3 11" id="KW-0723">Serine/threonine-protein kinase</keyword>
<feature type="compositionally biased region" description="Basic residues" evidence="12">
    <location>
        <begin position="443"/>
        <end position="466"/>
    </location>
</feature>
<feature type="compositionally biased region" description="Acidic residues" evidence="12">
    <location>
        <begin position="375"/>
        <end position="384"/>
    </location>
</feature>
<evidence type="ECO:0000256" key="1">
    <source>
        <dbReference type="ARBA" id="ARBA00006485"/>
    </source>
</evidence>
<comment type="similarity">
    <text evidence="1">Belongs to the protein kinase superfamily. CMGC Ser/Thr protein kinase family. CDC2/CDKX subfamily.</text>
</comment>
<dbReference type="PANTHER" id="PTHR24056">
    <property type="entry name" value="CELL DIVISION PROTEIN KINASE"/>
    <property type="match status" value="1"/>
</dbReference>
<dbReference type="GO" id="GO:0004693">
    <property type="term" value="F:cyclin-dependent protein serine/threonine kinase activity"/>
    <property type="evidence" value="ECO:0007669"/>
    <property type="project" value="UniProtKB-EC"/>
</dbReference>
<name>F2UJD1_SALR5</name>
<dbReference type="PROSITE" id="PS50011">
    <property type="entry name" value="PROTEIN_KINASE_DOM"/>
    <property type="match status" value="1"/>
</dbReference>
<dbReference type="OrthoDB" id="1732493at2759"/>
<dbReference type="InterPro" id="IPR008271">
    <property type="entry name" value="Ser/Thr_kinase_AS"/>
</dbReference>
<dbReference type="FunFam" id="1.10.510.10:FF:000533">
    <property type="entry name" value="cyclin-dependent kinase 10"/>
    <property type="match status" value="1"/>
</dbReference>
<gene>
    <name evidence="14" type="ORF">PTSG_08323</name>
</gene>
<feature type="region of interest" description="Disordered" evidence="12">
    <location>
        <begin position="365"/>
        <end position="466"/>
    </location>
</feature>
<dbReference type="RefSeq" id="XP_004990574.1">
    <property type="nucleotide sequence ID" value="XM_004990517.1"/>
</dbReference>
<dbReference type="Gene3D" id="1.10.510.10">
    <property type="entry name" value="Transferase(Phosphotransferase) domain 1"/>
    <property type="match status" value="1"/>
</dbReference>
<dbReference type="GO" id="GO:0005524">
    <property type="term" value="F:ATP binding"/>
    <property type="evidence" value="ECO:0007669"/>
    <property type="project" value="UniProtKB-UniRule"/>
</dbReference>
<keyword evidence="15" id="KW-1185">Reference proteome</keyword>
<evidence type="ECO:0000313" key="14">
    <source>
        <dbReference type="EMBL" id="EGD77230.1"/>
    </source>
</evidence>
<dbReference type="Pfam" id="PF00069">
    <property type="entry name" value="Pkinase"/>
    <property type="match status" value="1"/>
</dbReference>
<dbReference type="OMA" id="TEPGHAM"/>
<keyword evidence="6 14" id="KW-0418">Kinase</keyword>